<evidence type="ECO:0000256" key="2">
    <source>
        <dbReference type="ARBA" id="ARBA00023315"/>
    </source>
</evidence>
<dbReference type="InterPro" id="IPR050832">
    <property type="entry name" value="Bact_Acetyltransf"/>
</dbReference>
<name>A0ABU0I6Y0_9HYPH</name>
<gene>
    <name evidence="4" type="ORF">QO005_000291</name>
</gene>
<dbReference type="CDD" id="cd04301">
    <property type="entry name" value="NAT_SF"/>
    <property type="match status" value="1"/>
</dbReference>
<comment type="caution">
    <text evidence="4">The sequence shown here is derived from an EMBL/GenBank/DDBJ whole genome shotgun (WGS) entry which is preliminary data.</text>
</comment>
<dbReference type="Pfam" id="PF00583">
    <property type="entry name" value="Acetyltransf_1"/>
    <property type="match status" value="1"/>
</dbReference>
<dbReference type="RefSeq" id="WP_307156195.1">
    <property type="nucleotide sequence ID" value="NZ_JAUSWH010000001.1"/>
</dbReference>
<evidence type="ECO:0000313" key="5">
    <source>
        <dbReference type="Proteomes" id="UP001235269"/>
    </source>
</evidence>
<dbReference type="GO" id="GO:0016853">
    <property type="term" value="F:isomerase activity"/>
    <property type="evidence" value="ECO:0007669"/>
    <property type="project" value="UniProtKB-KW"/>
</dbReference>
<dbReference type="EC" id="2.3.1.267" evidence="4"/>
<sequence length="177" mass="19661">MSSKAPLAPSPPPSGGEPLHFRLMEEVDREAVGLLGWEAWRSNGPLDRGMADPKVAQKVRDAFLRFPFEYARPIILAEQQGRVVGWTARDMAADSLSDLWIAPDHQERRVGRALLDHVCAQIAAEGSGQAVISTHQNNFRAIGLYKSCGFDIIWQGMAKDFVMAIEIPQVRLRRNLG</sequence>
<evidence type="ECO:0000313" key="4">
    <source>
        <dbReference type="EMBL" id="MDQ0453976.1"/>
    </source>
</evidence>
<keyword evidence="5" id="KW-1185">Reference proteome</keyword>
<organism evidence="4 5">
    <name type="scientific">Rhizobium paknamense</name>
    <dbReference type="NCBI Taxonomy" id="1206817"/>
    <lineage>
        <taxon>Bacteria</taxon>
        <taxon>Pseudomonadati</taxon>
        <taxon>Pseudomonadota</taxon>
        <taxon>Alphaproteobacteria</taxon>
        <taxon>Hyphomicrobiales</taxon>
        <taxon>Rhizobiaceae</taxon>
        <taxon>Rhizobium/Agrobacterium group</taxon>
        <taxon>Rhizobium</taxon>
    </lineage>
</organism>
<reference evidence="4 5" key="1">
    <citation type="submission" date="2023-07" db="EMBL/GenBank/DDBJ databases">
        <title>Genomic Encyclopedia of Type Strains, Phase IV (KMG-IV): sequencing the most valuable type-strain genomes for metagenomic binning, comparative biology and taxonomic classification.</title>
        <authorList>
            <person name="Goeker M."/>
        </authorList>
    </citation>
    <scope>NUCLEOTIDE SEQUENCE [LARGE SCALE GENOMIC DNA]</scope>
    <source>
        <strain evidence="4 5">DSM 100301</strain>
    </source>
</reference>
<protein>
    <submittedName>
        <fullName evidence="4">Ribosomal-protein-alanine N-acetyltransferase</fullName>
        <ecNumber evidence="4">2.3.1.267</ecNumber>
    </submittedName>
</protein>
<keyword evidence="2 4" id="KW-0012">Acyltransferase</keyword>
<dbReference type="EMBL" id="JAUSWH010000001">
    <property type="protein sequence ID" value="MDQ0453976.1"/>
    <property type="molecule type" value="Genomic_DNA"/>
</dbReference>
<dbReference type="Gene3D" id="3.40.630.30">
    <property type="match status" value="1"/>
</dbReference>
<evidence type="ECO:0000259" key="3">
    <source>
        <dbReference type="PROSITE" id="PS51186"/>
    </source>
</evidence>
<dbReference type="GO" id="GO:0008999">
    <property type="term" value="F:protein-N-terminal-alanine acetyltransferase activity"/>
    <property type="evidence" value="ECO:0007669"/>
    <property type="project" value="UniProtKB-EC"/>
</dbReference>
<dbReference type="InterPro" id="IPR016181">
    <property type="entry name" value="Acyl_CoA_acyltransferase"/>
</dbReference>
<dbReference type="SUPFAM" id="SSF55729">
    <property type="entry name" value="Acyl-CoA N-acyltransferases (Nat)"/>
    <property type="match status" value="1"/>
</dbReference>
<feature type="domain" description="N-acetyltransferase" evidence="3">
    <location>
        <begin position="19"/>
        <end position="168"/>
    </location>
</feature>
<proteinExistence type="predicted"/>
<accession>A0ABU0I6Y0</accession>
<dbReference type="Proteomes" id="UP001235269">
    <property type="component" value="Unassembled WGS sequence"/>
</dbReference>
<keyword evidence="4" id="KW-0413">Isomerase</keyword>
<keyword evidence="1 4" id="KW-0808">Transferase</keyword>
<dbReference type="PROSITE" id="PS51186">
    <property type="entry name" value="GNAT"/>
    <property type="match status" value="1"/>
</dbReference>
<evidence type="ECO:0000256" key="1">
    <source>
        <dbReference type="ARBA" id="ARBA00022679"/>
    </source>
</evidence>
<dbReference type="PANTHER" id="PTHR43877">
    <property type="entry name" value="AMINOALKYLPHOSPHONATE N-ACETYLTRANSFERASE-RELATED-RELATED"/>
    <property type="match status" value="1"/>
</dbReference>
<dbReference type="InterPro" id="IPR000182">
    <property type="entry name" value="GNAT_dom"/>
</dbReference>